<evidence type="ECO:0000256" key="2">
    <source>
        <dbReference type="ARBA" id="ARBA00013064"/>
    </source>
</evidence>
<feature type="region of interest" description="Disordered" evidence="5">
    <location>
        <begin position="422"/>
        <end position="489"/>
    </location>
</feature>
<dbReference type="Proteomes" id="UP001161438">
    <property type="component" value="Chromosome 14"/>
</dbReference>
<feature type="compositionally biased region" description="Basic and acidic residues" evidence="5">
    <location>
        <begin position="1"/>
        <end position="18"/>
    </location>
</feature>
<dbReference type="FunFam" id="3.90.190.10:FF:000094">
    <property type="entry name" value="Probable tyrosine-protein phosphatase"/>
    <property type="match status" value="1"/>
</dbReference>
<evidence type="ECO:0000256" key="5">
    <source>
        <dbReference type="SAM" id="MobiDB-lite"/>
    </source>
</evidence>
<feature type="domain" description="Tyrosine specific protein phosphatases" evidence="7">
    <location>
        <begin position="296"/>
        <end position="350"/>
    </location>
</feature>
<dbReference type="InterPro" id="IPR029021">
    <property type="entry name" value="Prot-tyrosine_phosphatase-like"/>
</dbReference>
<dbReference type="GO" id="GO:0008330">
    <property type="term" value="F:protein tyrosine/threonine phosphatase activity"/>
    <property type="evidence" value="ECO:0007669"/>
    <property type="project" value="TreeGrafter"/>
</dbReference>
<dbReference type="GO" id="GO:0005829">
    <property type="term" value="C:cytosol"/>
    <property type="evidence" value="ECO:0007669"/>
    <property type="project" value="TreeGrafter"/>
</dbReference>
<dbReference type="SMART" id="SM00195">
    <property type="entry name" value="DSPc"/>
    <property type="match status" value="1"/>
</dbReference>
<name>A0AA35IV55_SACMI</name>
<evidence type="ECO:0000256" key="3">
    <source>
        <dbReference type="ARBA" id="ARBA00022801"/>
    </source>
</evidence>
<dbReference type="PANTHER" id="PTHR10159:SF519">
    <property type="entry name" value="DUAL SPECIFICITY PROTEIN PHOSPHATASE MPK3"/>
    <property type="match status" value="1"/>
</dbReference>
<organism evidence="8 9">
    <name type="scientific">Saccharomyces mikatae IFO 1815</name>
    <dbReference type="NCBI Taxonomy" id="226126"/>
    <lineage>
        <taxon>Eukaryota</taxon>
        <taxon>Fungi</taxon>
        <taxon>Dikarya</taxon>
        <taxon>Ascomycota</taxon>
        <taxon>Saccharomycotina</taxon>
        <taxon>Saccharomycetes</taxon>
        <taxon>Saccharomycetales</taxon>
        <taxon>Saccharomycetaceae</taxon>
        <taxon>Saccharomyces</taxon>
    </lineage>
</organism>
<dbReference type="GO" id="GO:0043409">
    <property type="term" value="P:negative regulation of MAPK cascade"/>
    <property type="evidence" value="ECO:0007669"/>
    <property type="project" value="TreeGrafter"/>
</dbReference>
<dbReference type="GO" id="GO:0033550">
    <property type="term" value="F:MAP kinase tyrosine phosphatase activity"/>
    <property type="evidence" value="ECO:0007669"/>
    <property type="project" value="TreeGrafter"/>
</dbReference>
<evidence type="ECO:0000313" key="9">
    <source>
        <dbReference type="Proteomes" id="UP001161438"/>
    </source>
</evidence>
<dbReference type="GO" id="GO:0017017">
    <property type="term" value="F:MAP kinase tyrosine/serine/threonine phosphatase activity"/>
    <property type="evidence" value="ECO:0007669"/>
    <property type="project" value="TreeGrafter"/>
</dbReference>
<proteinExistence type="inferred from homology"/>
<dbReference type="RefSeq" id="XP_056079170.1">
    <property type="nucleotide sequence ID" value="XM_056225342.1"/>
</dbReference>
<gene>
    <name evidence="8" type="primary">SMKI14G2660</name>
    <name evidence="8" type="ORF">SMKI_14G2660</name>
</gene>
<feature type="compositionally biased region" description="Low complexity" evidence="5">
    <location>
        <begin position="422"/>
        <end position="431"/>
    </location>
</feature>
<evidence type="ECO:0000256" key="4">
    <source>
        <dbReference type="ARBA" id="ARBA00022912"/>
    </source>
</evidence>
<dbReference type="InterPro" id="IPR000387">
    <property type="entry name" value="Tyr_Pase_dom"/>
</dbReference>
<feature type="region of interest" description="Disordered" evidence="5">
    <location>
        <begin position="62"/>
        <end position="95"/>
    </location>
</feature>
<protein>
    <recommendedName>
        <fullName evidence="2">protein-tyrosine-phosphatase</fullName>
        <ecNumber evidence="2">3.1.3.48</ecNumber>
    </recommendedName>
</protein>
<feature type="region of interest" description="Disordered" evidence="5">
    <location>
        <begin position="1"/>
        <end position="31"/>
    </location>
</feature>
<dbReference type="InterPro" id="IPR016130">
    <property type="entry name" value="Tyr_Pase_AS"/>
</dbReference>
<evidence type="ECO:0000313" key="8">
    <source>
        <dbReference type="EMBL" id="CAI4036050.1"/>
    </source>
</evidence>
<dbReference type="PROSITE" id="PS00383">
    <property type="entry name" value="TYR_PHOSPHATASE_1"/>
    <property type="match status" value="1"/>
</dbReference>
<evidence type="ECO:0000256" key="1">
    <source>
        <dbReference type="ARBA" id="ARBA00008601"/>
    </source>
</evidence>
<sequence>MQFHSDKQRLDSTSDIDFKPNSPRSLQNRNTKNLSLDIATLHPLMEFSLPNQDVPDSVNFTSPTPLNPYMKSKPTELEKGPLKVSSRPTLPSLPKRRSEASIYTLPVSLKNRAVSPNLYTRSSTMSSINKLSSSSPLSSFSEKPHLNRVHSLSVKTKDLKSKGIRGRSQTISGLETSTPISSICEGTLVNPDMNRFSNQKNMQTTLIFPEEESDLNIDMVHTEIYQRTVYIDGPLLVIPPNLYLYSEPKLEDILSFDLVINVAKEIPNLEFLIPPEMAHKIQYYHIEWTHTSKIVNDLSRLTHIMHTARLQGKKVLVHCQCGVSRSASLIVAYIMRYYGLNLNDAYNKLKAVAKDISPNMGLIFQLMEWGTMLSKNSTDEGEIVNMSEENNVSNNENSSSTTMSYSSASFRSYPIVMNLSSSPNDSSVNSSEVTPRTPATLTGERTTLAAEHGDEHEHRKTLSETTDALNASVDNESISTTSDQIMFLP</sequence>
<dbReference type="GeneID" id="80920938"/>
<accession>A0AA35IV55</accession>
<dbReference type="Gene3D" id="3.90.190.10">
    <property type="entry name" value="Protein tyrosine phosphatase superfamily"/>
    <property type="match status" value="1"/>
</dbReference>
<reference evidence="8" key="1">
    <citation type="submission" date="2022-10" db="EMBL/GenBank/DDBJ databases">
        <authorList>
            <person name="Byrne P K."/>
        </authorList>
    </citation>
    <scope>NUCLEOTIDE SEQUENCE</scope>
    <source>
        <strain evidence="8">IFO1815</strain>
    </source>
</reference>
<keyword evidence="4" id="KW-0904">Protein phosphatase</keyword>
<dbReference type="EMBL" id="OX365770">
    <property type="protein sequence ID" value="CAI4036050.1"/>
    <property type="molecule type" value="Genomic_DNA"/>
</dbReference>
<dbReference type="SUPFAM" id="SSF52799">
    <property type="entry name" value="(Phosphotyrosine protein) phosphatases II"/>
    <property type="match status" value="1"/>
</dbReference>
<keyword evidence="3" id="KW-0378">Hydrolase</keyword>
<dbReference type="PANTHER" id="PTHR10159">
    <property type="entry name" value="DUAL SPECIFICITY PROTEIN PHOSPHATASE"/>
    <property type="match status" value="1"/>
</dbReference>
<feature type="compositionally biased region" description="Basic and acidic residues" evidence="5">
    <location>
        <begin position="451"/>
        <end position="462"/>
    </location>
</feature>
<dbReference type="Pfam" id="PF00782">
    <property type="entry name" value="DSPc"/>
    <property type="match status" value="1"/>
</dbReference>
<dbReference type="EC" id="3.1.3.48" evidence="2"/>
<feature type="domain" description="Tyrosine-protein phosphatase" evidence="6">
    <location>
        <begin position="233"/>
        <end position="375"/>
    </location>
</feature>
<evidence type="ECO:0000259" key="7">
    <source>
        <dbReference type="PROSITE" id="PS50056"/>
    </source>
</evidence>
<dbReference type="PROSITE" id="PS50054">
    <property type="entry name" value="TYR_PHOSPHATASE_DUAL"/>
    <property type="match status" value="1"/>
</dbReference>
<evidence type="ECO:0000259" key="6">
    <source>
        <dbReference type="PROSITE" id="PS50054"/>
    </source>
</evidence>
<dbReference type="CDD" id="cd14521">
    <property type="entry name" value="DSP_fungal_SDP1-like"/>
    <property type="match status" value="1"/>
</dbReference>
<keyword evidence="9" id="KW-1185">Reference proteome</keyword>
<dbReference type="AlphaFoldDB" id="A0AA35IV55"/>
<feature type="compositionally biased region" description="Polar residues" evidence="5">
    <location>
        <begin position="463"/>
        <end position="489"/>
    </location>
</feature>
<feature type="compositionally biased region" description="Polar residues" evidence="5">
    <location>
        <begin position="432"/>
        <end position="445"/>
    </location>
</feature>
<dbReference type="InterPro" id="IPR020422">
    <property type="entry name" value="TYR_PHOSPHATASE_DUAL_dom"/>
</dbReference>
<dbReference type="GO" id="GO:0005634">
    <property type="term" value="C:nucleus"/>
    <property type="evidence" value="ECO:0007669"/>
    <property type="project" value="TreeGrafter"/>
</dbReference>
<comment type="similarity">
    <text evidence="1">Belongs to the protein-tyrosine phosphatase family. Non-receptor class dual specificity subfamily.</text>
</comment>
<feature type="compositionally biased region" description="Polar residues" evidence="5">
    <location>
        <begin position="22"/>
        <end position="31"/>
    </location>
</feature>
<dbReference type="PROSITE" id="PS50056">
    <property type="entry name" value="TYR_PHOSPHATASE_2"/>
    <property type="match status" value="1"/>
</dbReference>
<dbReference type="InterPro" id="IPR000340">
    <property type="entry name" value="Dual-sp_phosphatase_cat-dom"/>
</dbReference>